<protein>
    <submittedName>
        <fullName evidence="1">Uncharacterized protein</fullName>
    </submittedName>
</protein>
<keyword evidence="2" id="KW-1185">Reference proteome</keyword>
<organism evidence="1 2">
    <name type="scientific">Sporotomaculum syntrophicum</name>
    <dbReference type="NCBI Taxonomy" id="182264"/>
    <lineage>
        <taxon>Bacteria</taxon>
        <taxon>Bacillati</taxon>
        <taxon>Bacillota</taxon>
        <taxon>Clostridia</taxon>
        <taxon>Eubacteriales</taxon>
        <taxon>Desulfallaceae</taxon>
        <taxon>Sporotomaculum</taxon>
    </lineage>
</organism>
<sequence>MPQFKEVEKLGELLAATLAQMGMVAGLYSYLDLLEGI</sequence>
<comment type="caution">
    <text evidence="1">The sequence shown here is derived from an EMBL/GenBank/DDBJ whole genome shotgun (WGS) entry which is preliminary data.</text>
</comment>
<accession>A0A9D3AZS4</accession>
<gene>
    <name evidence="1" type="ORF">SPSYN_00899</name>
</gene>
<dbReference type="AlphaFoldDB" id="A0A9D3AZS4"/>
<reference evidence="1" key="1">
    <citation type="submission" date="2016-02" db="EMBL/GenBank/DDBJ databases">
        <title>Draft Genome Sequence of Sporotomaculum syntrophicum Strain FB, a Syntrophic Benzoate Degrader.</title>
        <authorList>
            <person name="Nobu M.K."/>
            <person name="Narihiro T."/>
            <person name="Qiu Y.-L."/>
            <person name="Ohashi A."/>
            <person name="Liu W.-T."/>
            <person name="Yuji S."/>
        </authorList>
    </citation>
    <scope>NUCLEOTIDE SEQUENCE</scope>
    <source>
        <strain evidence="1">FB</strain>
    </source>
</reference>
<evidence type="ECO:0000313" key="2">
    <source>
        <dbReference type="Proteomes" id="UP000798488"/>
    </source>
</evidence>
<dbReference type="EMBL" id="LSRS01000002">
    <property type="protein sequence ID" value="KAF1086158.1"/>
    <property type="molecule type" value="Genomic_DNA"/>
</dbReference>
<name>A0A9D3AZS4_9FIRM</name>
<proteinExistence type="predicted"/>
<evidence type="ECO:0000313" key="1">
    <source>
        <dbReference type="EMBL" id="KAF1086158.1"/>
    </source>
</evidence>
<dbReference type="Proteomes" id="UP000798488">
    <property type="component" value="Unassembled WGS sequence"/>
</dbReference>